<evidence type="ECO:0000313" key="2">
    <source>
        <dbReference type="Proteomes" id="UP000003558"/>
    </source>
</evidence>
<comment type="caution">
    <text evidence="1">The sequence shown here is derived from an EMBL/GenBank/DDBJ whole genome shotgun (WGS) entry which is preliminary data.</text>
</comment>
<dbReference type="EMBL" id="BACI01000002">
    <property type="protein sequence ID" value="GAA10626.1"/>
    <property type="molecule type" value="Genomic_DNA"/>
</dbReference>
<organism evidence="1 2">
    <name type="scientific">Gordonia alkanivorans NBRC 16433</name>
    <dbReference type="NCBI Taxonomy" id="1027371"/>
    <lineage>
        <taxon>Bacteria</taxon>
        <taxon>Bacillati</taxon>
        <taxon>Actinomycetota</taxon>
        <taxon>Actinomycetes</taxon>
        <taxon>Mycobacteriales</taxon>
        <taxon>Gordoniaceae</taxon>
        <taxon>Gordonia</taxon>
    </lineage>
</organism>
<dbReference type="STRING" id="1027371.GOALK_002_00910"/>
<protein>
    <submittedName>
        <fullName evidence="1">Uncharacterized protein</fullName>
    </submittedName>
</protein>
<name>F9VPT7_9ACTN</name>
<accession>F9VPT7</accession>
<proteinExistence type="predicted"/>
<gene>
    <name evidence="1" type="ORF">GOALK_002_00910</name>
</gene>
<dbReference type="Proteomes" id="UP000003558">
    <property type="component" value="Unassembled WGS sequence"/>
</dbReference>
<dbReference type="AlphaFoldDB" id="F9VPT7"/>
<sequence length="135" mass="14463">MVGGDQVAVALVRRDRLEVGLPHVGEDVRRAAVVVPVDLAATQQEDPAQHQFGDPVGMRLRIGETQRRTPGAAEDLPAVDAEMGPELLHVGDEMRRGVDTQVRAVGDVRPGLSATALIEQHDPVLRGIEKASLGR</sequence>
<evidence type="ECO:0000313" key="1">
    <source>
        <dbReference type="EMBL" id="GAA10626.1"/>
    </source>
</evidence>
<reference evidence="1 2" key="1">
    <citation type="submission" date="2011-05" db="EMBL/GenBank/DDBJ databases">
        <title>Whole genome shotgun sequence of Gordonia alkanivorans NBRC 16433.</title>
        <authorList>
            <person name="Hosoyama A."/>
            <person name="Nakamura S."/>
            <person name="Takarada H."/>
            <person name="Tsuchikane K."/>
            <person name="Yamazaki S."/>
            <person name="Fujita N."/>
        </authorList>
    </citation>
    <scope>NUCLEOTIDE SEQUENCE [LARGE SCALE GENOMIC DNA]</scope>
    <source>
        <strain evidence="1 2">NBRC 16433</strain>
    </source>
</reference>